<dbReference type="Proteomes" id="UP000253490">
    <property type="component" value="Unassembled WGS sequence"/>
</dbReference>
<dbReference type="AlphaFoldDB" id="A0A366IDR4"/>
<dbReference type="InterPro" id="IPR032525">
    <property type="entry name" value="Peptidase_U32_C"/>
</dbReference>
<name>A0A366IDR4_9FIRM</name>
<organism evidence="4 5">
    <name type="scientific">Alkalibaculum bacchi</name>
    <dbReference type="NCBI Taxonomy" id="645887"/>
    <lineage>
        <taxon>Bacteria</taxon>
        <taxon>Bacillati</taxon>
        <taxon>Bacillota</taxon>
        <taxon>Clostridia</taxon>
        <taxon>Eubacteriales</taxon>
        <taxon>Eubacteriaceae</taxon>
        <taxon>Alkalibaculum</taxon>
    </lineage>
</organism>
<protein>
    <submittedName>
        <fullName evidence="4">Putative protease</fullName>
    </submittedName>
</protein>
<gene>
    <name evidence="4" type="ORF">DES36_103136</name>
</gene>
<evidence type="ECO:0000259" key="2">
    <source>
        <dbReference type="Pfam" id="PF12392"/>
    </source>
</evidence>
<dbReference type="GO" id="GO:0008233">
    <property type="term" value="F:peptidase activity"/>
    <property type="evidence" value="ECO:0007669"/>
    <property type="project" value="UniProtKB-KW"/>
</dbReference>
<dbReference type="InterPro" id="IPR020988">
    <property type="entry name" value="Pept_U32_collagenase"/>
</dbReference>
<dbReference type="InterPro" id="IPR001539">
    <property type="entry name" value="Peptidase_U32"/>
</dbReference>
<dbReference type="EMBL" id="QNRX01000003">
    <property type="protein sequence ID" value="RBP68374.1"/>
    <property type="molecule type" value="Genomic_DNA"/>
</dbReference>
<evidence type="ECO:0000256" key="1">
    <source>
        <dbReference type="SAM" id="MobiDB-lite"/>
    </source>
</evidence>
<evidence type="ECO:0000313" key="4">
    <source>
        <dbReference type="EMBL" id="RBP68374.1"/>
    </source>
</evidence>
<dbReference type="PANTHER" id="PTHR30217:SF10">
    <property type="entry name" value="23S RRNA 5-HYDROXYCYTIDINE C2501 SYNTHASE"/>
    <property type="match status" value="1"/>
</dbReference>
<dbReference type="PANTHER" id="PTHR30217">
    <property type="entry name" value="PEPTIDASE U32 FAMILY"/>
    <property type="match status" value="1"/>
</dbReference>
<feature type="domain" description="Peptidase family U32 C-terminal" evidence="3">
    <location>
        <begin position="314"/>
        <end position="379"/>
    </location>
</feature>
<dbReference type="InterPro" id="IPR051454">
    <property type="entry name" value="RNA/ubiquinone_mod_enzymes"/>
</dbReference>
<feature type="domain" description="Peptidase U32 collagenase" evidence="2">
    <location>
        <begin position="387"/>
        <end position="504"/>
    </location>
</feature>
<evidence type="ECO:0000259" key="3">
    <source>
        <dbReference type="Pfam" id="PF16325"/>
    </source>
</evidence>
<reference evidence="4 5" key="1">
    <citation type="submission" date="2018-06" db="EMBL/GenBank/DDBJ databases">
        <title>Genomic Encyclopedia of Type Strains, Phase IV (KMG-IV): sequencing the most valuable type-strain genomes for metagenomic binning, comparative biology and taxonomic classification.</title>
        <authorList>
            <person name="Goeker M."/>
        </authorList>
    </citation>
    <scope>NUCLEOTIDE SEQUENCE [LARGE SCALE GENOMIC DNA]</scope>
    <source>
        <strain evidence="4 5">DSM 22112</strain>
    </source>
</reference>
<keyword evidence="4" id="KW-0645">Protease</keyword>
<dbReference type="GO" id="GO:0006508">
    <property type="term" value="P:proteolysis"/>
    <property type="evidence" value="ECO:0007669"/>
    <property type="project" value="UniProtKB-KW"/>
</dbReference>
<evidence type="ECO:0000313" key="5">
    <source>
        <dbReference type="Proteomes" id="UP000253490"/>
    </source>
</evidence>
<feature type="region of interest" description="Disordered" evidence="1">
    <location>
        <begin position="776"/>
        <end position="797"/>
    </location>
</feature>
<keyword evidence="5" id="KW-1185">Reference proteome</keyword>
<dbReference type="Pfam" id="PF12392">
    <property type="entry name" value="DUF3656"/>
    <property type="match status" value="1"/>
</dbReference>
<comment type="caution">
    <text evidence="4">The sequence shown here is derived from an EMBL/GenBank/DDBJ whole genome shotgun (WGS) entry which is preliminary data.</text>
</comment>
<feature type="compositionally biased region" description="Polar residues" evidence="1">
    <location>
        <begin position="776"/>
        <end position="787"/>
    </location>
</feature>
<dbReference type="Gene3D" id="2.40.30.10">
    <property type="entry name" value="Translation factors"/>
    <property type="match status" value="1"/>
</dbReference>
<sequence>MKKPELLAPVGHMEALKAAVFAGADGVYLGGKEFNARRNATNFSREEISEIITYCHLFQVKVYITINILLKDKELEDVLDYVHFLYHAGADALIVQDLGLFYLLKRVLPYFPIHSSTQMFVHGLEGVKLLEDLGFERVVLAREMTTPEIKEVVDSTKAEIKIFNHGAMCVCYSGQCLMSSMIGGRSGNRGSCAQPCRKPYELRVDNHIIDKGHLISPRDLNTLDIIADLIETGADSFKIEGRKKSAQYVYTVVSAYRKLIDSYFEGNIANLSQKERLDIEQVFNRKFTTGYFDSENLSSEEFIVKDNPRKRGIFVGEIVSTQKDKATVKLENHLTKGDGLLILGDRTEFGETLGKIFDMKGKEVEKAKAGDTVQIPLRRSFHSKDRIYKTSDHAIELKTVELLSPQFPRKLPIEAEVELKMSQPLQVKMKYGDIVVECRGEKLSEKAINKPLDPSRVEDQIRKLGNTPFELVEIKVKLESGTILPISEVNEVRRKAVQLLTEEIVKLSRPKVEVKAIKDTIKENRLVHKNKDQKLVLKTSRFDILPHLVKTRVDEIIFGGDIPLSMEQYEEAVTLCKHHNKNILLAFPSVTRKDYIEELKIHISKLENLKPNGFLLSNYELFSLLKSTRLPLEADYKLNAFNVFTLYQLEDMGFSSAYLAQELNQGEINHICEHSPMSLGMFVHGNTELMVSQYSLLEDANKDGVLVDKLGYEFPVSTDYKNRTHIFNSKKLSLYEEIGKIKNVDKFRIDITNETMEEIRAIIEGYRDRLDGSSRIQESLKSPNPSFTKGHFRRGVE</sequence>
<dbReference type="RefSeq" id="WP_113919803.1">
    <property type="nucleotide sequence ID" value="NZ_QNRX01000003.1"/>
</dbReference>
<accession>A0A366IDR4</accession>
<dbReference type="OrthoDB" id="9807498at2"/>
<keyword evidence="4" id="KW-0378">Hydrolase</keyword>
<dbReference type="Pfam" id="PF16325">
    <property type="entry name" value="Peptidase_U32_C"/>
    <property type="match status" value="1"/>
</dbReference>
<proteinExistence type="predicted"/>
<dbReference type="Pfam" id="PF01136">
    <property type="entry name" value="Peptidase_U32"/>
    <property type="match status" value="2"/>
</dbReference>